<accession>A0A3P7PFJ0</accession>
<evidence type="ECO:0000256" key="4">
    <source>
        <dbReference type="ARBA" id="ARBA00022679"/>
    </source>
</evidence>
<dbReference type="Gene3D" id="3.30.60.20">
    <property type="match status" value="1"/>
</dbReference>
<dbReference type="OrthoDB" id="9781579at2"/>
<gene>
    <name evidence="12" type="primary">tdk</name>
    <name evidence="12" type="ORF">PATL70BA_1778</name>
</gene>
<name>A0A3P7PFJ0_9FIRM</name>
<evidence type="ECO:0000256" key="9">
    <source>
        <dbReference type="PIRSR" id="PIRSR035805-2"/>
    </source>
</evidence>
<dbReference type="AlphaFoldDB" id="A0A3P7PFJ0"/>
<evidence type="ECO:0000256" key="8">
    <source>
        <dbReference type="PIRSR" id="PIRSR035805-1"/>
    </source>
</evidence>
<dbReference type="GO" id="GO:0071897">
    <property type="term" value="P:DNA biosynthetic process"/>
    <property type="evidence" value="ECO:0007669"/>
    <property type="project" value="UniProtKB-KW"/>
</dbReference>
<protein>
    <recommendedName>
        <fullName evidence="2 10">Thymidine kinase</fullName>
        <ecNumber evidence="2 10">2.7.1.21</ecNumber>
    </recommendedName>
</protein>
<evidence type="ECO:0000256" key="5">
    <source>
        <dbReference type="ARBA" id="ARBA00022741"/>
    </source>
</evidence>
<organism evidence="12 13">
    <name type="scientific">Petrocella atlantisensis</name>
    <dbReference type="NCBI Taxonomy" id="2173034"/>
    <lineage>
        <taxon>Bacteria</taxon>
        <taxon>Bacillati</taxon>
        <taxon>Bacillota</taxon>
        <taxon>Clostridia</taxon>
        <taxon>Lachnospirales</taxon>
        <taxon>Vallitaleaceae</taxon>
        <taxon>Petrocella</taxon>
    </lineage>
</organism>
<keyword evidence="3 10" id="KW-0237">DNA synthesis</keyword>
<dbReference type="Gene3D" id="3.40.50.300">
    <property type="entry name" value="P-loop containing nucleotide triphosphate hydrolases"/>
    <property type="match status" value="1"/>
</dbReference>
<keyword evidence="6 10" id="KW-0418">Kinase</keyword>
<comment type="similarity">
    <text evidence="1 11">Belongs to the thymidine kinase family.</text>
</comment>
<dbReference type="GO" id="GO:0046104">
    <property type="term" value="P:thymidine metabolic process"/>
    <property type="evidence" value="ECO:0007669"/>
    <property type="project" value="TreeGrafter"/>
</dbReference>
<proteinExistence type="inferred from homology"/>
<dbReference type="SUPFAM" id="SSF57716">
    <property type="entry name" value="Glucocorticoid receptor-like (DNA-binding domain)"/>
    <property type="match status" value="1"/>
</dbReference>
<evidence type="ECO:0000256" key="2">
    <source>
        <dbReference type="ARBA" id="ARBA00012118"/>
    </source>
</evidence>
<dbReference type="InterPro" id="IPR027417">
    <property type="entry name" value="P-loop_NTPase"/>
</dbReference>
<reference evidence="12 13" key="1">
    <citation type="submission" date="2018-09" db="EMBL/GenBank/DDBJ databases">
        <authorList>
            <person name="Postec A."/>
        </authorList>
    </citation>
    <scope>NUCLEOTIDE SEQUENCE [LARGE SCALE GENOMIC DNA]</scope>
    <source>
        <strain evidence="12">70B-A</strain>
    </source>
</reference>
<evidence type="ECO:0000313" key="13">
    <source>
        <dbReference type="Proteomes" id="UP000279029"/>
    </source>
</evidence>
<evidence type="ECO:0000256" key="11">
    <source>
        <dbReference type="RuleBase" id="RU004165"/>
    </source>
</evidence>
<dbReference type="InterPro" id="IPR001267">
    <property type="entry name" value="Thymidine_kinase"/>
</dbReference>
<dbReference type="PIRSF" id="PIRSF035805">
    <property type="entry name" value="TK_cell"/>
    <property type="match status" value="1"/>
</dbReference>
<evidence type="ECO:0000256" key="1">
    <source>
        <dbReference type="ARBA" id="ARBA00007587"/>
    </source>
</evidence>
<dbReference type="Proteomes" id="UP000279029">
    <property type="component" value="Chromosome"/>
</dbReference>
<feature type="active site" description="Proton acceptor" evidence="8">
    <location>
        <position position="88"/>
    </location>
</feature>
<keyword evidence="4 10" id="KW-0808">Transferase</keyword>
<dbReference type="EMBL" id="LR130778">
    <property type="protein sequence ID" value="VDN47668.1"/>
    <property type="molecule type" value="Genomic_DNA"/>
</dbReference>
<dbReference type="PANTHER" id="PTHR11441">
    <property type="entry name" value="THYMIDINE KINASE"/>
    <property type="match status" value="1"/>
</dbReference>
<evidence type="ECO:0000313" key="12">
    <source>
        <dbReference type="EMBL" id="VDN47668.1"/>
    </source>
</evidence>
<dbReference type="SUPFAM" id="SSF52540">
    <property type="entry name" value="P-loop containing nucleoside triphosphate hydrolases"/>
    <property type="match status" value="1"/>
</dbReference>
<evidence type="ECO:0000256" key="10">
    <source>
        <dbReference type="RuleBase" id="RU000544"/>
    </source>
</evidence>
<dbReference type="GO" id="GO:0005829">
    <property type="term" value="C:cytosol"/>
    <property type="evidence" value="ECO:0007669"/>
    <property type="project" value="TreeGrafter"/>
</dbReference>
<keyword evidence="7 10" id="KW-0067">ATP-binding</keyword>
<dbReference type="PANTHER" id="PTHR11441:SF0">
    <property type="entry name" value="THYMIDINE KINASE, CYTOSOLIC"/>
    <property type="match status" value="1"/>
</dbReference>
<dbReference type="GO" id="GO:0004797">
    <property type="term" value="F:thymidine kinase activity"/>
    <property type="evidence" value="ECO:0007669"/>
    <property type="project" value="UniProtKB-EC"/>
</dbReference>
<feature type="binding site" evidence="9">
    <location>
        <position position="178"/>
    </location>
    <ligand>
        <name>substrate</name>
    </ligand>
</feature>
<dbReference type="GO" id="GO:0005524">
    <property type="term" value="F:ATP binding"/>
    <property type="evidence" value="ECO:0007669"/>
    <property type="project" value="UniProtKB-KW"/>
</dbReference>
<dbReference type="RefSeq" id="WP_125136939.1">
    <property type="nucleotide sequence ID" value="NZ_LR130778.1"/>
</dbReference>
<dbReference type="KEGG" id="cbar:PATL70BA_1778"/>
<dbReference type="Pfam" id="PF00265">
    <property type="entry name" value="TK"/>
    <property type="match status" value="1"/>
</dbReference>
<dbReference type="EC" id="2.7.1.21" evidence="2 10"/>
<evidence type="ECO:0000256" key="7">
    <source>
        <dbReference type="ARBA" id="ARBA00022840"/>
    </source>
</evidence>
<keyword evidence="5 10" id="KW-0547">Nucleotide-binding</keyword>
<evidence type="ECO:0000256" key="3">
    <source>
        <dbReference type="ARBA" id="ARBA00022634"/>
    </source>
</evidence>
<sequence>MAKLFFKYGTVFSAKSLNLIATAHNYETQGKKVLLMIPFMDTRSNGNISTRAGFELKAEMIDTDTNVVDVFIEHLNKKEKIDCVLVDEAQMLSSKHIDQLRDIVVRFNTPVICYGLRVSYTLELFEASKRLFELSDKLEEIKTICWYCASKATHNLKLVEGKPEYKGNPIDIGGLEKYLPVCYNCYVNPPIEKELKGV</sequence>
<comment type="catalytic activity">
    <reaction evidence="10">
        <text>thymidine + ATP = dTMP + ADP + H(+)</text>
        <dbReference type="Rhea" id="RHEA:19129"/>
        <dbReference type="ChEBI" id="CHEBI:15378"/>
        <dbReference type="ChEBI" id="CHEBI:17748"/>
        <dbReference type="ChEBI" id="CHEBI:30616"/>
        <dbReference type="ChEBI" id="CHEBI:63528"/>
        <dbReference type="ChEBI" id="CHEBI:456216"/>
        <dbReference type="EC" id="2.7.1.21"/>
    </reaction>
</comment>
<feature type="binding site" evidence="9">
    <location>
        <begin position="170"/>
        <end position="173"/>
    </location>
    <ligand>
        <name>substrate</name>
    </ligand>
</feature>
<evidence type="ECO:0000256" key="6">
    <source>
        <dbReference type="ARBA" id="ARBA00022777"/>
    </source>
</evidence>
<keyword evidence="13" id="KW-1185">Reference proteome</keyword>